<organism evidence="2">
    <name type="scientific">Oryza punctata</name>
    <name type="common">Red rice</name>
    <dbReference type="NCBI Taxonomy" id="4537"/>
    <lineage>
        <taxon>Eukaryota</taxon>
        <taxon>Viridiplantae</taxon>
        <taxon>Streptophyta</taxon>
        <taxon>Embryophyta</taxon>
        <taxon>Tracheophyta</taxon>
        <taxon>Spermatophyta</taxon>
        <taxon>Magnoliopsida</taxon>
        <taxon>Liliopsida</taxon>
        <taxon>Poales</taxon>
        <taxon>Poaceae</taxon>
        <taxon>BOP clade</taxon>
        <taxon>Oryzoideae</taxon>
        <taxon>Oryzeae</taxon>
        <taxon>Oryzinae</taxon>
        <taxon>Oryza</taxon>
    </lineage>
</organism>
<feature type="region of interest" description="Disordered" evidence="1">
    <location>
        <begin position="1"/>
        <end position="43"/>
    </location>
</feature>
<evidence type="ECO:0000313" key="2">
    <source>
        <dbReference type="EnsemblPlants" id="OPUNC11G18530.1"/>
    </source>
</evidence>
<protein>
    <submittedName>
        <fullName evidence="2">Uncharacterized protein</fullName>
    </submittedName>
</protein>
<dbReference type="HOGENOM" id="CLU_1848348_0_0_1"/>
<keyword evidence="3" id="KW-1185">Reference proteome</keyword>
<evidence type="ECO:0000313" key="3">
    <source>
        <dbReference type="Proteomes" id="UP000026962"/>
    </source>
</evidence>
<sequence length="139" mass="15102">MAGLLAPPSRRLCGRRLAAATTKQRGRAERPLTSSKPGALGWDDYTQMKETTDEQGTELTGNRSRTEVACLRHQHGHHRSPPPCPDQAGRATLPEIEKEVALLGSKQNAVDALGGVAPAEEEEDDDDDNYACMNLQVIK</sequence>
<name>A0A0E0MHY0_ORYPU</name>
<accession>A0A0E0MHY0</accession>
<dbReference type="EnsemblPlants" id="OPUNC11G18530.1">
    <property type="protein sequence ID" value="OPUNC11G18530.1"/>
    <property type="gene ID" value="OPUNC11G18530"/>
</dbReference>
<evidence type="ECO:0000256" key="1">
    <source>
        <dbReference type="SAM" id="MobiDB-lite"/>
    </source>
</evidence>
<dbReference type="Proteomes" id="UP000026962">
    <property type="component" value="Chromosome 11"/>
</dbReference>
<reference evidence="2" key="1">
    <citation type="submission" date="2015-04" db="UniProtKB">
        <authorList>
            <consortium name="EnsemblPlants"/>
        </authorList>
    </citation>
    <scope>IDENTIFICATION</scope>
</reference>
<proteinExistence type="predicted"/>
<dbReference type="AlphaFoldDB" id="A0A0E0MHY0"/>
<reference evidence="2" key="2">
    <citation type="submission" date="2018-05" db="EMBL/GenBank/DDBJ databases">
        <title>OpunRS2 (Oryza punctata Reference Sequence Version 2).</title>
        <authorList>
            <person name="Zhang J."/>
            <person name="Kudrna D."/>
            <person name="Lee S."/>
            <person name="Talag J."/>
            <person name="Welchert J."/>
            <person name="Wing R.A."/>
        </authorList>
    </citation>
    <scope>NUCLEOTIDE SEQUENCE [LARGE SCALE GENOMIC DNA]</scope>
</reference>
<dbReference type="Gramene" id="OPUNC11G18530.1">
    <property type="protein sequence ID" value="OPUNC11G18530.1"/>
    <property type="gene ID" value="OPUNC11G18530"/>
</dbReference>